<dbReference type="GO" id="GO:0016787">
    <property type="term" value="F:hydrolase activity"/>
    <property type="evidence" value="ECO:0007669"/>
    <property type="project" value="UniProtKB-KW"/>
</dbReference>
<dbReference type="AlphaFoldDB" id="A0A850ENB7"/>
<gene>
    <name evidence="1" type="ORF">HPT30_12905</name>
</gene>
<evidence type="ECO:0000313" key="1">
    <source>
        <dbReference type="EMBL" id="NUU61249.1"/>
    </source>
</evidence>
<sequence length="243" mass="28036">MSYRTSNTGIKAILFDSGKVLNGPVTGHWFISPNFFNFIDEKIFRSIDKQIRNKAFHKANTYISKQNLIRNEEEEFHHFIEFYRIFAAELPQLGLDEELIKAIASDLVFNYAKYKFYSDAIELIPELSKTYKLAVVSDAWPSLDNVFTQAGLRDYFSSFIISSIKGISKPHELMYKAALEELEVSPSEAIFVDDNISNCDGAERLGIHSMILSRDIKQYLYTRITSPRHSIVRNLNDLMKKIK</sequence>
<dbReference type="NCBIfam" id="TIGR01509">
    <property type="entry name" value="HAD-SF-IA-v3"/>
    <property type="match status" value="1"/>
</dbReference>
<dbReference type="PANTHER" id="PTHR43611">
    <property type="entry name" value="ALPHA-D-GLUCOSE 1-PHOSPHATE PHOSPHATASE"/>
    <property type="match status" value="1"/>
</dbReference>
<dbReference type="PANTHER" id="PTHR43611:SF3">
    <property type="entry name" value="FLAVIN MONONUCLEOTIDE HYDROLASE 1, CHLOROPLATIC"/>
    <property type="match status" value="1"/>
</dbReference>
<dbReference type="SUPFAM" id="SSF56784">
    <property type="entry name" value="HAD-like"/>
    <property type="match status" value="1"/>
</dbReference>
<name>A0A850ENB7_9BACL</name>
<organism evidence="1 2">
    <name type="scientific">Paenibacillus agri</name>
    <dbReference type="NCBI Taxonomy" id="2744309"/>
    <lineage>
        <taxon>Bacteria</taxon>
        <taxon>Bacillati</taxon>
        <taxon>Bacillota</taxon>
        <taxon>Bacilli</taxon>
        <taxon>Bacillales</taxon>
        <taxon>Paenibacillaceae</taxon>
        <taxon>Paenibacillus</taxon>
    </lineage>
</organism>
<accession>A0A850ENB7</accession>
<dbReference type="NCBIfam" id="TIGR01549">
    <property type="entry name" value="HAD-SF-IA-v1"/>
    <property type="match status" value="1"/>
</dbReference>
<protein>
    <submittedName>
        <fullName evidence="1">HAD-IA family hydrolase</fullName>
    </submittedName>
</protein>
<dbReference type="SFLD" id="SFLDG01129">
    <property type="entry name" value="C1.5:_HAD__Beta-PGM__Phosphata"/>
    <property type="match status" value="1"/>
</dbReference>
<dbReference type="InterPro" id="IPR023214">
    <property type="entry name" value="HAD_sf"/>
</dbReference>
<dbReference type="SFLD" id="SFLDS00003">
    <property type="entry name" value="Haloacid_Dehalogenase"/>
    <property type="match status" value="1"/>
</dbReference>
<dbReference type="Gene3D" id="3.40.50.1000">
    <property type="entry name" value="HAD superfamily/HAD-like"/>
    <property type="match status" value="1"/>
</dbReference>
<comment type="caution">
    <text evidence="1">The sequence shown here is derived from an EMBL/GenBank/DDBJ whole genome shotgun (WGS) entry which is preliminary data.</text>
</comment>
<dbReference type="RefSeq" id="WP_175371790.1">
    <property type="nucleotide sequence ID" value="NZ_JABWCS010000207.1"/>
</dbReference>
<keyword evidence="1" id="KW-0378">Hydrolase</keyword>
<dbReference type="InterPro" id="IPR036412">
    <property type="entry name" value="HAD-like_sf"/>
</dbReference>
<evidence type="ECO:0000313" key="2">
    <source>
        <dbReference type="Proteomes" id="UP000564806"/>
    </source>
</evidence>
<reference evidence="1" key="1">
    <citation type="submission" date="2020-06" db="EMBL/GenBank/DDBJ databases">
        <title>Paenibacillus sp. nov., isolated from soil.</title>
        <authorList>
            <person name="Seo Y.L."/>
        </authorList>
    </citation>
    <scope>NUCLEOTIDE SEQUENCE [LARGE SCALE GENOMIC DNA]</scope>
    <source>
        <strain evidence="1">JW14</strain>
    </source>
</reference>
<keyword evidence="2" id="KW-1185">Reference proteome</keyword>
<dbReference type="EMBL" id="JABWCS010000207">
    <property type="protein sequence ID" value="NUU61249.1"/>
    <property type="molecule type" value="Genomic_DNA"/>
</dbReference>
<dbReference type="InterPro" id="IPR006439">
    <property type="entry name" value="HAD-SF_hydro_IA"/>
</dbReference>
<dbReference type="Proteomes" id="UP000564806">
    <property type="component" value="Unassembled WGS sequence"/>
</dbReference>
<dbReference type="Pfam" id="PF00702">
    <property type="entry name" value="Hydrolase"/>
    <property type="match status" value="1"/>
</dbReference>
<dbReference type="PRINTS" id="PR00413">
    <property type="entry name" value="HADHALOGNASE"/>
</dbReference>
<proteinExistence type="predicted"/>